<evidence type="ECO:0000313" key="2">
    <source>
        <dbReference type="Proteomes" id="UP000054466"/>
    </source>
</evidence>
<dbReference type="RefSeq" id="XP_016252933.1">
    <property type="nucleotide sequence ID" value="XM_016391031.1"/>
</dbReference>
<accession>A0A0D2B552</accession>
<dbReference type="GeneID" id="27343439"/>
<proteinExistence type="predicted"/>
<name>A0A0D2B552_9EURO</name>
<protein>
    <submittedName>
        <fullName evidence="1">Uncharacterized protein</fullName>
    </submittedName>
</protein>
<reference evidence="1 2" key="1">
    <citation type="submission" date="2015-01" db="EMBL/GenBank/DDBJ databases">
        <title>The Genome Sequence of Cladophialophora immunda CBS83496.</title>
        <authorList>
            <consortium name="The Broad Institute Genomics Platform"/>
            <person name="Cuomo C."/>
            <person name="de Hoog S."/>
            <person name="Gorbushina A."/>
            <person name="Stielow B."/>
            <person name="Teixiera M."/>
            <person name="Abouelleil A."/>
            <person name="Chapman S.B."/>
            <person name="Priest M."/>
            <person name="Young S.K."/>
            <person name="Wortman J."/>
            <person name="Nusbaum C."/>
            <person name="Birren B."/>
        </authorList>
    </citation>
    <scope>NUCLEOTIDE SEQUENCE [LARGE SCALE GENOMIC DNA]</scope>
    <source>
        <strain evidence="1 2">CBS 83496</strain>
    </source>
</reference>
<gene>
    <name evidence="1" type="ORF">PV07_04245</name>
</gene>
<dbReference type="VEuPathDB" id="FungiDB:PV07_04245"/>
<dbReference type="EMBL" id="KN847041">
    <property type="protein sequence ID" value="KIW32717.1"/>
    <property type="molecule type" value="Genomic_DNA"/>
</dbReference>
<sequence>MRMSVWMRIWMSVRMNVWMGGKGGCKKGQRQKTHTDGRGDELCGAGDAFVGRGGVDGHSRVMCDALLLLLLRLAFPVYLLRGSRECAIVSASVSVSAFLITNDFPMRNAKCGTLDA</sequence>
<organism evidence="1 2">
    <name type="scientific">Cladophialophora immunda</name>
    <dbReference type="NCBI Taxonomy" id="569365"/>
    <lineage>
        <taxon>Eukaryota</taxon>
        <taxon>Fungi</taxon>
        <taxon>Dikarya</taxon>
        <taxon>Ascomycota</taxon>
        <taxon>Pezizomycotina</taxon>
        <taxon>Eurotiomycetes</taxon>
        <taxon>Chaetothyriomycetidae</taxon>
        <taxon>Chaetothyriales</taxon>
        <taxon>Herpotrichiellaceae</taxon>
        <taxon>Cladophialophora</taxon>
    </lineage>
</organism>
<dbReference type="Proteomes" id="UP000054466">
    <property type="component" value="Unassembled WGS sequence"/>
</dbReference>
<evidence type="ECO:0000313" key="1">
    <source>
        <dbReference type="EMBL" id="KIW32717.1"/>
    </source>
</evidence>
<keyword evidence="2" id="KW-1185">Reference proteome</keyword>
<dbReference type="HOGENOM" id="CLU_2096630_0_0_1"/>
<dbReference type="AlphaFoldDB" id="A0A0D2B552"/>